<organism evidence="1">
    <name type="scientific">Rhizophora mucronata</name>
    <name type="common">Asiatic mangrove</name>
    <dbReference type="NCBI Taxonomy" id="61149"/>
    <lineage>
        <taxon>Eukaryota</taxon>
        <taxon>Viridiplantae</taxon>
        <taxon>Streptophyta</taxon>
        <taxon>Embryophyta</taxon>
        <taxon>Tracheophyta</taxon>
        <taxon>Spermatophyta</taxon>
        <taxon>Magnoliopsida</taxon>
        <taxon>eudicotyledons</taxon>
        <taxon>Gunneridae</taxon>
        <taxon>Pentapetalae</taxon>
        <taxon>rosids</taxon>
        <taxon>fabids</taxon>
        <taxon>Malpighiales</taxon>
        <taxon>Rhizophoraceae</taxon>
        <taxon>Rhizophora</taxon>
    </lineage>
</organism>
<dbReference type="EMBL" id="GGEC01057467">
    <property type="protein sequence ID" value="MBX37951.1"/>
    <property type="molecule type" value="Transcribed_RNA"/>
</dbReference>
<name>A0A2P2N620_RHIMU</name>
<accession>A0A2P2N620</accession>
<proteinExistence type="predicted"/>
<dbReference type="AlphaFoldDB" id="A0A2P2N620"/>
<evidence type="ECO:0000313" key="1">
    <source>
        <dbReference type="EMBL" id="MBX37951.1"/>
    </source>
</evidence>
<protein>
    <submittedName>
        <fullName evidence="1">Uncharacterized protein</fullName>
    </submittedName>
</protein>
<reference evidence="1" key="1">
    <citation type="submission" date="2018-02" db="EMBL/GenBank/DDBJ databases">
        <title>Rhizophora mucronata_Transcriptome.</title>
        <authorList>
            <person name="Meera S.P."/>
            <person name="Sreeshan A."/>
            <person name="Augustine A."/>
        </authorList>
    </citation>
    <scope>NUCLEOTIDE SEQUENCE</scope>
    <source>
        <tissue evidence="1">Leaf</tissue>
    </source>
</reference>
<sequence>MKAEEQVCLKHLKGNLFRLPFWDLTLFFEKRKKGNHQNYLGKLLFVLAFYHQKCL</sequence>